<dbReference type="RefSeq" id="WP_320754982.1">
    <property type="nucleotide sequence ID" value="NZ_JAWNFQ010000024.1"/>
</dbReference>
<dbReference type="EMBL" id="JAWNGA010000002">
    <property type="protein sequence ID" value="MDY5132586.1"/>
    <property type="molecule type" value="Genomic_DNA"/>
</dbReference>
<evidence type="ECO:0000313" key="1">
    <source>
        <dbReference type="EMBL" id="MDY5132586.1"/>
    </source>
</evidence>
<protein>
    <submittedName>
        <fullName evidence="1">Uncharacterized protein</fullName>
    </submittedName>
</protein>
<evidence type="ECO:0000313" key="2">
    <source>
        <dbReference type="Proteomes" id="UP001275049"/>
    </source>
</evidence>
<comment type="caution">
    <text evidence="1">The sequence shown here is derived from an EMBL/GenBank/DDBJ whole genome shotgun (WGS) entry which is preliminary data.</text>
</comment>
<accession>A0ABU5G5V4</accession>
<sequence length="50" mass="5298">MYGFVLDQKVSSKGLGIRFCAPVEIPATAMGVDDIEVSGRSGNLTRLKGL</sequence>
<reference evidence="1 2" key="1">
    <citation type="submission" date="2023-10" db="EMBL/GenBank/DDBJ databases">
        <title>Whole Genome based description of the genera Actinobaculum and Actinotignum reveals a complex phylogenetic relationship within the species included in the genus Actinotignum.</title>
        <authorList>
            <person name="Jensen C.S."/>
            <person name="Dargis R."/>
            <person name="Kemp M."/>
            <person name="Christensen J.J."/>
        </authorList>
    </citation>
    <scope>NUCLEOTIDE SEQUENCE [LARGE SCALE GENOMIC DNA]</scope>
    <source>
        <strain evidence="1 2">SLA_B974</strain>
    </source>
</reference>
<dbReference type="Proteomes" id="UP001275049">
    <property type="component" value="Unassembled WGS sequence"/>
</dbReference>
<proteinExistence type="predicted"/>
<organism evidence="1 2">
    <name type="scientific">Actinotignum urinale</name>
    <dbReference type="NCBI Taxonomy" id="190146"/>
    <lineage>
        <taxon>Bacteria</taxon>
        <taxon>Bacillati</taxon>
        <taxon>Actinomycetota</taxon>
        <taxon>Actinomycetes</taxon>
        <taxon>Actinomycetales</taxon>
        <taxon>Actinomycetaceae</taxon>
        <taxon>Actinotignum</taxon>
    </lineage>
</organism>
<gene>
    <name evidence="1" type="ORF">R6G86_02350</name>
</gene>
<name>A0ABU5G5V4_9ACTO</name>
<keyword evidence="2" id="KW-1185">Reference proteome</keyword>